<sequence length="234" mass="27064">MEQLVVDMLKESVIRVSTSPFSSPVLLVHNKDGTWWFCVDYRALNALTIRDRFPIPTIDELFDELFGAQVFSKLDLLFGYHQIRVKPDDVAKTTFCTHEGHYEFLVMPFGLTNAPSTFQAIMNDIFRPYLRCFALVFFNDILVYSPNWKAHLEHLELVLSLLRKHQLVQKICVPIWLAVDRLFGAYHFYSRVVCGSYQDCYNSTMASPRSIKDVRSCLLEKSGNVEFRCGSKDT</sequence>
<keyword evidence="4" id="KW-0540">Nuclease</keyword>
<dbReference type="CDD" id="cd01647">
    <property type="entry name" value="RT_LTR"/>
    <property type="match status" value="1"/>
</dbReference>
<proteinExistence type="predicted"/>
<evidence type="ECO:0000256" key="1">
    <source>
        <dbReference type="ARBA" id="ARBA00022670"/>
    </source>
</evidence>
<evidence type="ECO:0000256" key="7">
    <source>
        <dbReference type="ARBA" id="ARBA00022918"/>
    </source>
</evidence>
<evidence type="ECO:0000256" key="5">
    <source>
        <dbReference type="ARBA" id="ARBA00022759"/>
    </source>
</evidence>
<dbReference type="PaxDb" id="4097-A0A1S3ZTI0"/>
<reference evidence="9" key="1">
    <citation type="submission" date="2025-08" db="UniProtKB">
        <authorList>
            <consortium name="RefSeq"/>
        </authorList>
    </citation>
    <scope>IDENTIFICATION</scope>
</reference>
<evidence type="ECO:0000256" key="6">
    <source>
        <dbReference type="ARBA" id="ARBA00022801"/>
    </source>
</evidence>
<evidence type="ECO:0000313" key="9">
    <source>
        <dbReference type="RefSeq" id="XP_016467720.1"/>
    </source>
</evidence>
<protein>
    <submittedName>
        <fullName evidence="9">RNA-directed DNA polymerase homolog</fullName>
    </submittedName>
</protein>
<keyword evidence="3" id="KW-0548">Nucleotidyltransferase</keyword>
<evidence type="ECO:0000256" key="2">
    <source>
        <dbReference type="ARBA" id="ARBA00022679"/>
    </source>
</evidence>
<dbReference type="Gene3D" id="3.30.70.270">
    <property type="match status" value="1"/>
</dbReference>
<evidence type="ECO:0000256" key="4">
    <source>
        <dbReference type="ARBA" id="ARBA00022722"/>
    </source>
</evidence>
<dbReference type="SMR" id="A0A1S3ZTI0"/>
<keyword evidence="2" id="KW-0808">Transferase</keyword>
<dbReference type="OMA" id="TMNDIFH"/>
<dbReference type="FunFam" id="3.10.10.10:FF:000007">
    <property type="entry name" value="Retrovirus-related Pol polyprotein from transposon 17.6-like Protein"/>
    <property type="match status" value="1"/>
</dbReference>
<dbReference type="InterPro" id="IPR000477">
    <property type="entry name" value="RT_dom"/>
</dbReference>
<dbReference type="PANTHER" id="PTHR24559:SF434">
    <property type="entry name" value="RNA-DIRECTED DNA POLYMERASE HOMOLOG"/>
    <property type="match status" value="1"/>
</dbReference>
<dbReference type="InterPro" id="IPR043502">
    <property type="entry name" value="DNA/RNA_pol_sf"/>
</dbReference>
<dbReference type="GO" id="GO:0008233">
    <property type="term" value="F:peptidase activity"/>
    <property type="evidence" value="ECO:0007669"/>
    <property type="project" value="UniProtKB-KW"/>
</dbReference>
<evidence type="ECO:0000259" key="8">
    <source>
        <dbReference type="Pfam" id="PF00078"/>
    </source>
</evidence>
<dbReference type="GO" id="GO:0003964">
    <property type="term" value="F:RNA-directed DNA polymerase activity"/>
    <property type="evidence" value="ECO:0007669"/>
    <property type="project" value="UniProtKB-KW"/>
</dbReference>
<evidence type="ECO:0000256" key="3">
    <source>
        <dbReference type="ARBA" id="ARBA00022695"/>
    </source>
</evidence>
<dbReference type="GO" id="GO:0004519">
    <property type="term" value="F:endonuclease activity"/>
    <property type="evidence" value="ECO:0007669"/>
    <property type="project" value="UniProtKB-KW"/>
</dbReference>
<keyword evidence="5" id="KW-0255">Endonuclease</keyword>
<keyword evidence="7 9" id="KW-0695">RNA-directed DNA polymerase</keyword>
<dbReference type="SUPFAM" id="SSF56672">
    <property type="entry name" value="DNA/RNA polymerases"/>
    <property type="match status" value="1"/>
</dbReference>
<dbReference type="GO" id="GO:0006508">
    <property type="term" value="P:proteolysis"/>
    <property type="evidence" value="ECO:0007669"/>
    <property type="project" value="UniProtKB-KW"/>
</dbReference>
<feature type="domain" description="Reverse transcriptase" evidence="8">
    <location>
        <begin position="29"/>
        <end position="167"/>
    </location>
</feature>
<name>A0A1S3ZTI0_TOBAC</name>
<accession>A0A1S3ZTI0</accession>
<dbReference type="RefSeq" id="XP_016467720.1">
    <property type="nucleotide sequence ID" value="XM_016612234.1"/>
</dbReference>
<dbReference type="AlphaFoldDB" id="A0A1S3ZTI0"/>
<keyword evidence="6" id="KW-0378">Hydrolase</keyword>
<dbReference type="OrthoDB" id="1686402at2759"/>
<organism evidence="9">
    <name type="scientific">Nicotiana tabacum</name>
    <name type="common">Common tobacco</name>
    <dbReference type="NCBI Taxonomy" id="4097"/>
    <lineage>
        <taxon>Eukaryota</taxon>
        <taxon>Viridiplantae</taxon>
        <taxon>Streptophyta</taxon>
        <taxon>Embryophyta</taxon>
        <taxon>Tracheophyta</taxon>
        <taxon>Spermatophyta</taxon>
        <taxon>Magnoliopsida</taxon>
        <taxon>eudicotyledons</taxon>
        <taxon>Gunneridae</taxon>
        <taxon>Pentapetalae</taxon>
        <taxon>asterids</taxon>
        <taxon>lamiids</taxon>
        <taxon>Solanales</taxon>
        <taxon>Solanaceae</taxon>
        <taxon>Nicotianoideae</taxon>
        <taxon>Nicotianeae</taxon>
        <taxon>Nicotiana</taxon>
    </lineage>
</organism>
<dbReference type="STRING" id="4097.A0A1S3ZTI0"/>
<dbReference type="InterPro" id="IPR053134">
    <property type="entry name" value="RNA-dir_DNA_polymerase"/>
</dbReference>
<dbReference type="PANTHER" id="PTHR24559">
    <property type="entry name" value="TRANSPOSON TY3-I GAG-POL POLYPROTEIN"/>
    <property type="match status" value="1"/>
</dbReference>
<keyword evidence="1" id="KW-0645">Protease</keyword>
<dbReference type="KEGG" id="nta:107790314"/>
<dbReference type="Gene3D" id="3.10.10.10">
    <property type="entry name" value="HIV Type 1 Reverse Transcriptase, subunit A, domain 1"/>
    <property type="match status" value="1"/>
</dbReference>
<dbReference type="InterPro" id="IPR043128">
    <property type="entry name" value="Rev_trsase/Diguanyl_cyclase"/>
</dbReference>
<gene>
    <name evidence="9" type="primary">LOC107790314</name>
</gene>
<dbReference type="Pfam" id="PF00078">
    <property type="entry name" value="RVT_1"/>
    <property type="match status" value="1"/>
</dbReference>